<reference evidence="1 2" key="1">
    <citation type="submission" date="2016-11" db="EMBL/GenBank/DDBJ databases">
        <title>Draft Genome Sequences of Nine Cyanobacterial Strains from Diverse Habitats.</title>
        <authorList>
            <person name="Zhu T."/>
            <person name="Hou S."/>
            <person name="Lu X."/>
            <person name="Hess W.R."/>
        </authorList>
    </citation>
    <scope>NUCLEOTIDE SEQUENCE [LARGE SCALE GENOMIC DNA]</scope>
    <source>
        <strain evidence="1 2">5.2 s.c.1</strain>
    </source>
</reference>
<proteinExistence type="predicted"/>
<evidence type="ECO:0000313" key="2">
    <source>
        <dbReference type="Proteomes" id="UP000185984"/>
    </source>
</evidence>
<dbReference type="InterPro" id="IPR037257">
    <property type="entry name" value="T2SS_E_N_sf"/>
</dbReference>
<dbReference type="STRING" id="247279.NIES1031_18670"/>
<name>A0A1U7HHY6_9CHRO</name>
<comment type="caution">
    <text evidence="1">The sequence shown here is derived from an EMBL/GenBank/DDBJ whole genome shotgun (WGS) entry which is preliminary data.</text>
</comment>
<dbReference type="AlphaFoldDB" id="A0A1U7HHY6"/>
<evidence type="ECO:0008006" key="3">
    <source>
        <dbReference type="Google" id="ProtNLM"/>
    </source>
</evidence>
<gene>
    <name evidence="1" type="ORF">NIES1031_18670</name>
</gene>
<accession>A0A1U7HHY6</accession>
<protein>
    <recommendedName>
        <fullName evidence="3">Type II secretion system protein GspE N-terminal domain-containing protein</fullName>
    </recommendedName>
</protein>
<evidence type="ECO:0000313" key="1">
    <source>
        <dbReference type="EMBL" id="OKH23171.1"/>
    </source>
</evidence>
<keyword evidence="2" id="KW-1185">Reference proteome</keyword>
<dbReference type="SUPFAM" id="SSF160246">
    <property type="entry name" value="EspE N-terminal domain-like"/>
    <property type="match status" value="1"/>
</dbReference>
<dbReference type="EMBL" id="MRCC01000017">
    <property type="protein sequence ID" value="OKH23171.1"/>
    <property type="molecule type" value="Genomic_DNA"/>
</dbReference>
<sequence>MKLGQLLIQEKLISANALEQFLLEQQYNNKPLGKLLVEKCVISQQSLDNILEKQYWQKKGFWLI</sequence>
<organism evidence="1 2">
    <name type="scientific">Chroogloeocystis siderophila 5.2 s.c.1</name>
    <dbReference type="NCBI Taxonomy" id="247279"/>
    <lineage>
        <taxon>Bacteria</taxon>
        <taxon>Bacillati</taxon>
        <taxon>Cyanobacteriota</taxon>
        <taxon>Cyanophyceae</taxon>
        <taxon>Oscillatoriophycideae</taxon>
        <taxon>Chroococcales</taxon>
        <taxon>Chroococcaceae</taxon>
        <taxon>Chroogloeocystis</taxon>
    </lineage>
</organism>
<dbReference type="Proteomes" id="UP000185984">
    <property type="component" value="Unassembled WGS sequence"/>
</dbReference>